<sequence length="119" mass="13395">MITALCIVIVVSTDAVFAAGVGSEMFGLFDRPVSPNPIGFIGGEPLWSRVYERADGSANIAFDNDNAAYLVNHRRYPFENPPLEGDMKRVTAMKANIELGRYERLSVRNLRRKLNMRYL</sequence>
<feature type="signal peptide" evidence="1">
    <location>
        <begin position="1"/>
        <end position="18"/>
    </location>
</feature>
<dbReference type="Proteomes" id="UP001432322">
    <property type="component" value="Unassembled WGS sequence"/>
</dbReference>
<evidence type="ECO:0000313" key="2">
    <source>
        <dbReference type="EMBL" id="GMT22125.1"/>
    </source>
</evidence>
<protein>
    <submittedName>
        <fullName evidence="2">Uncharacterized protein</fullName>
    </submittedName>
</protein>
<dbReference type="AlphaFoldDB" id="A0AAV5VVP6"/>
<reference evidence="2" key="1">
    <citation type="submission" date="2023-10" db="EMBL/GenBank/DDBJ databases">
        <title>Genome assembly of Pristionchus species.</title>
        <authorList>
            <person name="Yoshida K."/>
            <person name="Sommer R.J."/>
        </authorList>
    </citation>
    <scope>NUCLEOTIDE SEQUENCE</scope>
    <source>
        <strain evidence="2">RS5133</strain>
    </source>
</reference>
<accession>A0AAV5VVP6</accession>
<evidence type="ECO:0000256" key="1">
    <source>
        <dbReference type="SAM" id="SignalP"/>
    </source>
</evidence>
<dbReference type="EMBL" id="BTSY01000004">
    <property type="protein sequence ID" value="GMT22125.1"/>
    <property type="molecule type" value="Genomic_DNA"/>
</dbReference>
<comment type="caution">
    <text evidence="2">The sequence shown here is derived from an EMBL/GenBank/DDBJ whole genome shotgun (WGS) entry which is preliminary data.</text>
</comment>
<evidence type="ECO:0000313" key="3">
    <source>
        <dbReference type="Proteomes" id="UP001432322"/>
    </source>
</evidence>
<feature type="chain" id="PRO_5043899180" evidence="1">
    <location>
        <begin position="19"/>
        <end position="119"/>
    </location>
</feature>
<proteinExistence type="predicted"/>
<organism evidence="2 3">
    <name type="scientific">Pristionchus fissidentatus</name>
    <dbReference type="NCBI Taxonomy" id="1538716"/>
    <lineage>
        <taxon>Eukaryota</taxon>
        <taxon>Metazoa</taxon>
        <taxon>Ecdysozoa</taxon>
        <taxon>Nematoda</taxon>
        <taxon>Chromadorea</taxon>
        <taxon>Rhabditida</taxon>
        <taxon>Rhabditina</taxon>
        <taxon>Diplogasteromorpha</taxon>
        <taxon>Diplogasteroidea</taxon>
        <taxon>Neodiplogasteridae</taxon>
        <taxon>Pristionchus</taxon>
    </lineage>
</organism>
<gene>
    <name evidence="2" type="ORF">PFISCL1PPCAC_13422</name>
</gene>
<keyword evidence="3" id="KW-1185">Reference proteome</keyword>
<name>A0AAV5VVP6_9BILA</name>
<keyword evidence="1" id="KW-0732">Signal</keyword>